<accession>A0A3P7JJI0</accession>
<dbReference type="AlphaFoldDB" id="A0A3P7JJI0"/>
<gene>
    <name evidence="1" type="ORF">SVUK_LOCUS18614</name>
</gene>
<proteinExistence type="predicted"/>
<dbReference type="EMBL" id="UYYB01124248">
    <property type="protein sequence ID" value="VDM83616.1"/>
    <property type="molecule type" value="Genomic_DNA"/>
</dbReference>
<evidence type="ECO:0000313" key="2">
    <source>
        <dbReference type="Proteomes" id="UP000270094"/>
    </source>
</evidence>
<organism evidence="1 2">
    <name type="scientific">Strongylus vulgaris</name>
    <name type="common">Blood worm</name>
    <dbReference type="NCBI Taxonomy" id="40348"/>
    <lineage>
        <taxon>Eukaryota</taxon>
        <taxon>Metazoa</taxon>
        <taxon>Ecdysozoa</taxon>
        <taxon>Nematoda</taxon>
        <taxon>Chromadorea</taxon>
        <taxon>Rhabditida</taxon>
        <taxon>Rhabditina</taxon>
        <taxon>Rhabditomorpha</taxon>
        <taxon>Strongyloidea</taxon>
        <taxon>Strongylidae</taxon>
        <taxon>Strongylus</taxon>
    </lineage>
</organism>
<reference evidence="1 2" key="1">
    <citation type="submission" date="2018-11" db="EMBL/GenBank/DDBJ databases">
        <authorList>
            <consortium name="Pathogen Informatics"/>
        </authorList>
    </citation>
    <scope>NUCLEOTIDE SEQUENCE [LARGE SCALE GENOMIC DNA]</scope>
</reference>
<name>A0A3P7JJI0_STRVU</name>
<protein>
    <submittedName>
        <fullName evidence="1">Uncharacterized protein</fullName>
    </submittedName>
</protein>
<keyword evidence="2" id="KW-1185">Reference proteome</keyword>
<sequence>MMKAADEFCEQSAPVWLVGSCKGLLSGNIDLIIEMMKV</sequence>
<evidence type="ECO:0000313" key="1">
    <source>
        <dbReference type="EMBL" id="VDM83616.1"/>
    </source>
</evidence>
<dbReference type="Proteomes" id="UP000270094">
    <property type="component" value="Unassembled WGS sequence"/>
</dbReference>
<dbReference type="PROSITE" id="PS51257">
    <property type="entry name" value="PROKAR_LIPOPROTEIN"/>
    <property type="match status" value="1"/>
</dbReference>